<dbReference type="Pfam" id="PF03640">
    <property type="entry name" value="Lipoprotein_15"/>
    <property type="match status" value="1"/>
</dbReference>
<proteinExistence type="predicted"/>
<gene>
    <name evidence="2" type="ORF">GCM10009804_61880</name>
</gene>
<dbReference type="PANTHER" id="PTHR39335:SF1">
    <property type="entry name" value="BLL4220 PROTEIN"/>
    <property type="match status" value="1"/>
</dbReference>
<sequence length="172" mass="17301">MKTTVLLLGATVTALGALTACGSSSTGTSSSGTISPPAAGGAVSVHDVSGVGQTLVDPAGNTLYFAEQETGGMIKCTGACVSVWVPATGTSSETKAVSGLGLMKRSDTGQEQLTYQGKPLYTFKLDNGPSQSKGNNAKDSFGGMNFTWHAATTGAAAAPFVGYVLRAVVRTE</sequence>
<keyword evidence="3" id="KW-1185">Reference proteome</keyword>
<keyword evidence="1" id="KW-0732">Signal</keyword>
<name>A0ABN2E7C1_9ACTN</name>
<comment type="caution">
    <text evidence="2">The sequence shown here is derived from an EMBL/GenBank/DDBJ whole genome shotgun (WGS) entry which is preliminary data.</text>
</comment>
<dbReference type="PROSITE" id="PS51257">
    <property type="entry name" value="PROKAR_LIPOPROTEIN"/>
    <property type="match status" value="1"/>
</dbReference>
<evidence type="ECO:0000313" key="3">
    <source>
        <dbReference type="Proteomes" id="UP001501705"/>
    </source>
</evidence>
<feature type="chain" id="PRO_5047198381" description="Lipoprotein with Yx(FWY)xxD motif" evidence="1">
    <location>
        <begin position="20"/>
        <end position="172"/>
    </location>
</feature>
<feature type="signal peptide" evidence="1">
    <location>
        <begin position="1"/>
        <end position="19"/>
    </location>
</feature>
<dbReference type="PANTHER" id="PTHR39335">
    <property type="entry name" value="BLL4220 PROTEIN"/>
    <property type="match status" value="1"/>
</dbReference>
<dbReference type="EMBL" id="BAAAPH010000024">
    <property type="protein sequence ID" value="GAA1597006.1"/>
    <property type="molecule type" value="Genomic_DNA"/>
</dbReference>
<protein>
    <recommendedName>
        <fullName evidence="4">Lipoprotein with Yx(FWY)xxD motif</fullName>
    </recommendedName>
</protein>
<organism evidence="2 3">
    <name type="scientific">Kribbella hippodromi</name>
    <dbReference type="NCBI Taxonomy" id="434347"/>
    <lineage>
        <taxon>Bacteria</taxon>
        <taxon>Bacillati</taxon>
        <taxon>Actinomycetota</taxon>
        <taxon>Actinomycetes</taxon>
        <taxon>Propionibacteriales</taxon>
        <taxon>Kribbellaceae</taxon>
        <taxon>Kribbella</taxon>
    </lineage>
</organism>
<accession>A0ABN2E7C1</accession>
<evidence type="ECO:0000256" key="1">
    <source>
        <dbReference type="SAM" id="SignalP"/>
    </source>
</evidence>
<reference evidence="2 3" key="1">
    <citation type="journal article" date="2019" name="Int. J. Syst. Evol. Microbiol.">
        <title>The Global Catalogue of Microorganisms (GCM) 10K type strain sequencing project: providing services to taxonomists for standard genome sequencing and annotation.</title>
        <authorList>
            <consortium name="The Broad Institute Genomics Platform"/>
            <consortium name="The Broad Institute Genome Sequencing Center for Infectious Disease"/>
            <person name="Wu L."/>
            <person name="Ma J."/>
        </authorList>
    </citation>
    <scope>NUCLEOTIDE SEQUENCE [LARGE SCALE GENOMIC DNA]</scope>
    <source>
        <strain evidence="2 3">JCM 15572</strain>
    </source>
</reference>
<evidence type="ECO:0000313" key="2">
    <source>
        <dbReference type="EMBL" id="GAA1597006.1"/>
    </source>
</evidence>
<dbReference type="InterPro" id="IPR005297">
    <property type="entry name" value="Lipoprotein_repeat"/>
</dbReference>
<evidence type="ECO:0008006" key="4">
    <source>
        <dbReference type="Google" id="ProtNLM"/>
    </source>
</evidence>
<dbReference type="Proteomes" id="UP001501705">
    <property type="component" value="Unassembled WGS sequence"/>
</dbReference>